<gene>
    <name evidence="1" type="ORF">FWK35_00003827</name>
</gene>
<comment type="caution">
    <text evidence="1">The sequence shown here is derived from an EMBL/GenBank/DDBJ whole genome shotgun (WGS) entry which is preliminary data.</text>
</comment>
<dbReference type="Proteomes" id="UP000478052">
    <property type="component" value="Unassembled WGS sequence"/>
</dbReference>
<dbReference type="EMBL" id="VUJU01001912">
    <property type="protein sequence ID" value="KAF0763331.1"/>
    <property type="molecule type" value="Genomic_DNA"/>
</dbReference>
<organism evidence="1 2">
    <name type="scientific">Aphis craccivora</name>
    <name type="common">Cowpea aphid</name>
    <dbReference type="NCBI Taxonomy" id="307492"/>
    <lineage>
        <taxon>Eukaryota</taxon>
        <taxon>Metazoa</taxon>
        <taxon>Ecdysozoa</taxon>
        <taxon>Arthropoda</taxon>
        <taxon>Hexapoda</taxon>
        <taxon>Insecta</taxon>
        <taxon>Pterygota</taxon>
        <taxon>Neoptera</taxon>
        <taxon>Paraneoptera</taxon>
        <taxon>Hemiptera</taxon>
        <taxon>Sternorrhyncha</taxon>
        <taxon>Aphidomorpha</taxon>
        <taxon>Aphidoidea</taxon>
        <taxon>Aphididae</taxon>
        <taxon>Aphidini</taxon>
        <taxon>Aphis</taxon>
        <taxon>Aphis</taxon>
    </lineage>
</organism>
<keyword evidence="2" id="KW-1185">Reference proteome</keyword>
<accession>A0A6G0YYQ3</accession>
<reference evidence="1 2" key="1">
    <citation type="submission" date="2019-08" db="EMBL/GenBank/DDBJ databases">
        <title>Whole genome of Aphis craccivora.</title>
        <authorList>
            <person name="Voronova N.V."/>
            <person name="Shulinski R.S."/>
            <person name="Bandarenka Y.V."/>
            <person name="Zhorov D.G."/>
            <person name="Warner D."/>
        </authorList>
    </citation>
    <scope>NUCLEOTIDE SEQUENCE [LARGE SCALE GENOMIC DNA]</scope>
    <source>
        <strain evidence="1">180601</strain>
        <tissue evidence="1">Whole Body</tissue>
    </source>
</reference>
<evidence type="ECO:0000313" key="1">
    <source>
        <dbReference type="EMBL" id="KAF0763331.1"/>
    </source>
</evidence>
<dbReference type="OrthoDB" id="6623174at2759"/>
<sequence>MNSDQNIQRQIVSVSAKRKAIEDNNEKPSKIVCTVIRSIPQSEALQVSDLHNIKLNIYNAKRKKFPPLPKSGEEVQNMLNNIQYLI</sequence>
<dbReference type="AlphaFoldDB" id="A0A6G0YYQ3"/>
<evidence type="ECO:0000313" key="2">
    <source>
        <dbReference type="Proteomes" id="UP000478052"/>
    </source>
</evidence>
<name>A0A6G0YYQ3_APHCR</name>
<protein>
    <submittedName>
        <fullName evidence="1">MULE domain-containing protein</fullName>
    </submittedName>
</protein>
<proteinExistence type="predicted"/>